<keyword evidence="6" id="KW-0732">Signal</keyword>
<dbReference type="CDD" id="cd06667">
    <property type="entry name" value="PDZ2_MUPP1-like"/>
    <property type="match status" value="1"/>
</dbReference>
<feature type="domain" description="PDZ" evidence="7">
    <location>
        <begin position="815"/>
        <end position="905"/>
    </location>
</feature>
<evidence type="ECO:0000259" key="7">
    <source>
        <dbReference type="PROSITE" id="PS50106"/>
    </source>
</evidence>
<feature type="compositionally biased region" description="Polar residues" evidence="5">
    <location>
        <begin position="487"/>
        <end position="501"/>
    </location>
</feature>
<feature type="domain" description="PDZ" evidence="7">
    <location>
        <begin position="996"/>
        <end position="1072"/>
    </location>
</feature>
<dbReference type="CDD" id="cd06669">
    <property type="entry name" value="PDZ5_MUPP1-like"/>
    <property type="match status" value="1"/>
</dbReference>
<accession>A0AAV2RCA2</accession>
<comment type="subcellular location">
    <subcellularLocation>
        <location evidence="1">Membrane</location>
    </subcellularLocation>
</comment>
<dbReference type="InterPro" id="IPR036034">
    <property type="entry name" value="PDZ_sf"/>
</dbReference>
<dbReference type="PROSITE" id="PS50106">
    <property type="entry name" value="PDZ"/>
    <property type="match status" value="4"/>
</dbReference>
<name>A0AAV2RCA2_MEGNR</name>
<gene>
    <name evidence="8" type="ORF">MNOR_LOCUS22308</name>
</gene>
<feature type="region of interest" description="Disordered" evidence="5">
    <location>
        <begin position="474"/>
        <end position="507"/>
    </location>
</feature>
<feature type="non-terminal residue" evidence="8">
    <location>
        <position position="1129"/>
    </location>
</feature>
<dbReference type="GO" id="GO:0016020">
    <property type="term" value="C:membrane"/>
    <property type="evidence" value="ECO:0007669"/>
    <property type="project" value="UniProtKB-SubCell"/>
</dbReference>
<dbReference type="CDD" id="cd06668">
    <property type="entry name" value="PDZ4_MUPP1-like"/>
    <property type="match status" value="1"/>
</dbReference>
<feature type="compositionally biased region" description="Polar residues" evidence="5">
    <location>
        <begin position="951"/>
        <end position="961"/>
    </location>
</feature>
<evidence type="ECO:0000256" key="2">
    <source>
        <dbReference type="ARBA" id="ARBA00022553"/>
    </source>
</evidence>
<feature type="compositionally biased region" description="Polar residues" evidence="5">
    <location>
        <begin position="1088"/>
        <end position="1097"/>
    </location>
</feature>
<keyword evidence="2" id="KW-0597">Phosphoprotein</keyword>
<dbReference type="InterPro" id="IPR001478">
    <property type="entry name" value="PDZ"/>
</dbReference>
<dbReference type="EMBL" id="CAXKWB010018669">
    <property type="protein sequence ID" value="CAL4121137.1"/>
    <property type="molecule type" value="Genomic_DNA"/>
</dbReference>
<feature type="domain" description="PDZ" evidence="7">
    <location>
        <begin position="346"/>
        <end position="426"/>
    </location>
</feature>
<dbReference type="FunFam" id="2.30.42.10:FF:000070">
    <property type="entry name" value="Multiple PDZ domain protein"/>
    <property type="match status" value="1"/>
</dbReference>
<evidence type="ECO:0000313" key="8">
    <source>
        <dbReference type="EMBL" id="CAL4121137.1"/>
    </source>
</evidence>
<dbReference type="InterPro" id="IPR051342">
    <property type="entry name" value="PDZ_scaffold"/>
</dbReference>
<organism evidence="8 9">
    <name type="scientific">Meganyctiphanes norvegica</name>
    <name type="common">Northern krill</name>
    <name type="synonym">Thysanopoda norvegica</name>
    <dbReference type="NCBI Taxonomy" id="48144"/>
    <lineage>
        <taxon>Eukaryota</taxon>
        <taxon>Metazoa</taxon>
        <taxon>Ecdysozoa</taxon>
        <taxon>Arthropoda</taxon>
        <taxon>Crustacea</taxon>
        <taxon>Multicrustacea</taxon>
        <taxon>Malacostraca</taxon>
        <taxon>Eumalacostraca</taxon>
        <taxon>Eucarida</taxon>
        <taxon>Euphausiacea</taxon>
        <taxon>Euphausiidae</taxon>
        <taxon>Meganyctiphanes</taxon>
    </lineage>
</organism>
<keyword evidence="4" id="KW-0472">Membrane</keyword>
<feature type="region of interest" description="Disordered" evidence="5">
    <location>
        <begin position="662"/>
        <end position="684"/>
    </location>
</feature>
<keyword evidence="9" id="KW-1185">Reference proteome</keyword>
<evidence type="ECO:0000313" key="9">
    <source>
        <dbReference type="Proteomes" id="UP001497623"/>
    </source>
</evidence>
<evidence type="ECO:0000256" key="1">
    <source>
        <dbReference type="ARBA" id="ARBA00004370"/>
    </source>
</evidence>
<evidence type="ECO:0000256" key="6">
    <source>
        <dbReference type="SAM" id="SignalP"/>
    </source>
</evidence>
<proteinExistence type="predicted"/>
<comment type="caution">
    <text evidence="8">The sequence shown here is derived from an EMBL/GenBank/DDBJ whole genome shotgun (WGS) entry which is preliminary data.</text>
</comment>
<feature type="region of interest" description="Disordered" evidence="5">
    <location>
        <begin position="948"/>
        <end position="972"/>
    </location>
</feature>
<evidence type="ECO:0000256" key="4">
    <source>
        <dbReference type="ARBA" id="ARBA00023136"/>
    </source>
</evidence>
<sequence length="1129" mass="120793">MKFASAIATALLIAVDKVEGCTVHIFINIVKTIVAMVIKRLHKMHIDVNVTKSVTSKDAGNVVVIPLSPYFTKKMDAISTWLDCNAETLQHYNPTNYGLDGDAMKAAATHYYGLDDDYGLDDVVLLYFGLGCDAAAAATYCKCPLLLLIMLGCDTAAAAIGTAVAATHLILGSDIALGISCNPFGNTVADSDTAAVKLRELQPIQFGWKKYFGITNHKDHPSRDMHCQHFPVPGVAHRNTLLKYSKSIFKILSNSQCLNGYNFEAKTLIKLSDAVFYLALQMLQSHPEALILCDDDDDDKMAASLQRTFTARDLPRPPSHSEGLVSINLGERREYSLNTEYAQVEVIDLVNDGSGLGFGIIGGRSTGVVVKTILPGGVADRDGRLQSGDHILQIGNVNLRGMGSDQVAAVLRQSGSYVRLIVARPIDVNDHCRDVRSAPIIETRVLNDPDDLERQLSILQNTFPLSAEAIAAAAHRSDEDQERVTIGPSSGETNGHYSMYTNGDPEPIPTVEDTMVGSGMVDSVEGGVSGLQLSAEDLLQGRTFTEEELAAVGDLPEMETIELELHKDHQGLGITIAGYVCEREYTQQEMDIFANLMTSEGVGSVRMVSQLHIQVDGTSLSGLSNHAAVDVLRATGAVVHLRLARYLRGPKYEQLQQAIANSELKTTPTTPNPPRAPLNDGAASSEALRSALDELEDADTPNSGGAEPTVVEAINPGLSSITTIIADVPTLPAEPDYNSPPLTQPPPPPFSIPYATTNVPHDLSASSPDANDAARLEDIELMIDNDYQGGIRPSVENAICRKWSRIVGPEFDIVVAQLSKFEEGGGLGISLEGTVDVEGGREVRPHHYIRSILPDGPVGKNSKLQSADELLEVNGQKLLGLNHVEVVGILKDLPRDVRLVCGRRAPGAPPPLHPPHAANPQSFAARNILGGSLQSLVPGSERLVKAKSDGSLASSTNNANCESPWGGASDSSFNRIKSRSLEPLTGLAMWSSQPQIIELNKGDRGLGFSILDYQDPLNPQETVIVIRSLVPGGVAEKDGRLIPGDRLVAVNGTCLENATLDQAVAALKGAPKGPVSIAVAKPISVLESTGQQQVSSNNHDDDVPGENQEYNENLLSPGGSSPLVKSESF</sequence>
<dbReference type="PANTHER" id="PTHR19964:SF92">
    <property type="entry name" value="PATJ HOMOLOG"/>
    <property type="match status" value="1"/>
</dbReference>
<feature type="chain" id="PRO_5043729950" description="PDZ domain-containing protein" evidence="6">
    <location>
        <begin position="21"/>
        <end position="1129"/>
    </location>
</feature>
<feature type="region of interest" description="Disordered" evidence="5">
    <location>
        <begin position="1088"/>
        <end position="1129"/>
    </location>
</feature>
<dbReference type="Proteomes" id="UP001497623">
    <property type="component" value="Unassembled WGS sequence"/>
</dbReference>
<dbReference type="SMART" id="SM00228">
    <property type="entry name" value="PDZ"/>
    <property type="match status" value="4"/>
</dbReference>
<keyword evidence="3" id="KW-0677">Repeat</keyword>
<feature type="signal peptide" evidence="6">
    <location>
        <begin position="1"/>
        <end position="20"/>
    </location>
</feature>
<dbReference type="Pfam" id="PF00595">
    <property type="entry name" value="PDZ"/>
    <property type="match status" value="3"/>
</dbReference>
<evidence type="ECO:0000256" key="5">
    <source>
        <dbReference type="SAM" id="MobiDB-lite"/>
    </source>
</evidence>
<dbReference type="SUPFAM" id="SSF50156">
    <property type="entry name" value="PDZ domain-like"/>
    <property type="match status" value="4"/>
</dbReference>
<reference evidence="8 9" key="1">
    <citation type="submission" date="2024-05" db="EMBL/GenBank/DDBJ databases">
        <authorList>
            <person name="Wallberg A."/>
        </authorList>
    </citation>
    <scope>NUCLEOTIDE SEQUENCE [LARGE SCALE GENOMIC DNA]</scope>
</reference>
<dbReference type="AlphaFoldDB" id="A0AAV2RCA2"/>
<dbReference type="PANTHER" id="PTHR19964">
    <property type="entry name" value="MULTIPLE PDZ DOMAIN PROTEIN"/>
    <property type="match status" value="1"/>
</dbReference>
<evidence type="ECO:0000256" key="3">
    <source>
        <dbReference type="ARBA" id="ARBA00022737"/>
    </source>
</evidence>
<dbReference type="Gene3D" id="2.30.42.10">
    <property type="match status" value="4"/>
</dbReference>
<feature type="domain" description="PDZ" evidence="7">
    <location>
        <begin position="562"/>
        <end position="647"/>
    </location>
</feature>
<protein>
    <recommendedName>
        <fullName evidence="7">PDZ domain-containing protein</fullName>
    </recommendedName>
</protein>
<dbReference type="FunFam" id="2.30.42.10:FF:000125">
    <property type="entry name" value="PATJ, crumbs cell polarity complex component"/>
    <property type="match status" value="1"/>
</dbReference>